<evidence type="ECO:0000256" key="2">
    <source>
        <dbReference type="SAM" id="MobiDB-lite"/>
    </source>
</evidence>
<feature type="domain" description="SXP/RAL-2 family protein Ani s 5-like cation-binding" evidence="4">
    <location>
        <begin position="197"/>
        <end position="251"/>
    </location>
</feature>
<dbReference type="AlphaFoldDB" id="A0A0N4VV80"/>
<keyword evidence="6" id="KW-1185">Reference proteome</keyword>
<gene>
    <name evidence="5" type="ORF">HPLM_LOCUS1198</name>
</gene>
<feature type="compositionally biased region" description="Pro residues" evidence="2">
    <location>
        <begin position="150"/>
        <end position="159"/>
    </location>
</feature>
<dbReference type="STRING" id="6290.A0A0N4VV80"/>
<dbReference type="Proteomes" id="UP000268014">
    <property type="component" value="Unassembled WGS sequence"/>
</dbReference>
<dbReference type="PANTHER" id="PTHR21593:SF36">
    <property type="entry name" value="DUF148 DOMAIN-CONTAINING PROTEIN-RELATED"/>
    <property type="match status" value="1"/>
</dbReference>
<dbReference type="WBParaSite" id="HPLM_0000120001-mRNA-1">
    <property type="protein sequence ID" value="HPLM_0000120001-mRNA-1"/>
    <property type="gene ID" value="HPLM_0000120001"/>
</dbReference>
<keyword evidence="3" id="KW-0732">Signal</keyword>
<reference evidence="5 6" key="2">
    <citation type="submission" date="2018-11" db="EMBL/GenBank/DDBJ databases">
        <authorList>
            <consortium name="Pathogen Informatics"/>
        </authorList>
    </citation>
    <scope>NUCLEOTIDE SEQUENCE [LARGE SCALE GENOMIC DNA]</scope>
    <source>
        <strain evidence="5 6">MHpl1</strain>
    </source>
</reference>
<evidence type="ECO:0000259" key="4">
    <source>
        <dbReference type="Pfam" id="PF02520"/>
    </source>
</evidence>
<evidence type="ECO:0000313" key="6">
    <source>
        <dbReference type="Proteomes" id="UP000268014"/>
    </source>
</evidence>
<reference evidence="7" key="1">
    <citation type="submission" date="2017-02" db="UniProtKB">
        <authorList>
            <consortium name="WormBaseParasite"/>
        </authorList>
    </citation>
    <scope>IDENTIFICATION</scope>
</reference>
<accession>A0A0N4VV80</accession>
<proteinExistence type="predicted"/>
<evidence type="ECO:0000256" key="1">
    <source>
        <dbReference type="SAM" id="Coils"/>
    </source>
</evidence>
<protein>
    <submittedName>
        <fullName evidence="7">DUF148 domain-containing protein</fullName>
    </submittedName>
</protein>
<dbReference type="InterPro" id="IPR003677">
    <property type="entry name" value="ANIS5_cation-bd"/>
</dbReference>
<dbReference type="PANTHER" id="PTHR21593">
    <property type="entry name" value="PRION-LIKE- Q/N-RICH -DOMAIN-BEARING PROTEIN PROTEIN"/>
    <property type="match status" value="1"/>
</dbReference>
<feature type="chain" id="PRO_5043123210" evidence="3">
    <location>
        <begin position="17"/>
        <end position="251"/>
    </location>
</feature>
<evidence type="ECO:0000256" key="3">
    <source>
        <dbReference type="SAM" id="SignalP"/>
    </source>
</evidence>
<organism evidence="7">
    <name type="scientific">Haemonchus placei</name>
    <name type="common">Barber's pole worm</name>
    <dbReference type="NCBI Taxonomy" id="6290"/>
    <lineage>
        <taxon>Eukaryota</taxon>
        <taxon>Metazoa</taxon>
        <taxon>Ecdysozoa</taxon>
        <taxon>Nematoda</taxon>
        <taxon>Chromadorea</taxon>
        <taxon>Rhabditida</taxon>
        <taxon>Rhabditina</taxon>
        <taxon>Rhabditomorpha</taxon>
        <taxon>Strongyloidea</taxon>
        <taxon>Trichostrongylidae</taxon>
        <taxon>Haemonchus</taxon>
    </lineage>
</organism>
<feature type="domain" description="SXP/RAL-2 family protein Ani s 5-like cation-binding" evidence="4">
    <location>
        <begin position="49"/>
        <end position="114"/>
    </location>
</feature>
<evidence type="ECO:0000313" key="7">
    <source>
        <dbReference type="WBParaSite" id="HPLM_0000120001-mRNA-1"/>
    </source>
</evidence>
<dbReference type="InterPro" id="IPR052823">
    <property type="entry name" value="SXP/RAL-2_related"/>
</dbReference>
<feature type="coiled-coil region" evidence="1">
    <location>
        <begin position="78"/>
        <end position="105"/>
    </location>
</feature>
<dbReference type="EMBL" id="UZAF01001445">
    <property type="protein sequence ID" value="VDO08349.1"/>
    <property type="molecule type" value="Genomic_DNA"/>
</dbReference>
<sequence length="251" mass="27957">MNVVIVVLAIASIAVSRPSRPVDLPGRGYPCNMGMLPAPPPYLRNLTEEARSEYLAIISNRTETIAQQKEDILTWAQKYDIEDEVQEFESNMNDMQDEVRQNVTELIGQLSEAYPVLAFAFSQFRPGPFGGDDNIPTGSSWESPQDGFDGPPPPPPPGGIGPDWSGENDPCDSPPLLGVRIPCGRSSPPYLRNLTEEARSEYLAIISTRTATIAQQKENILRWAQNYGIEDEVQEYESNMNDMQNEIRQNV</sequence>
<evidence type="ECO:0000313" key="5">
    <source>
        <dbReference type="EMBL" id="VDO08349.1"/>
    </source>
</evidence>
<keyword evidence="1" id="KW-0175">Coiled coil</keyword>
<feature type="signal peptide" evidence="3">
    <location>
        <begin position="1"/>
        <end position="16"/>
    </location>
</feature>
<name>A0A0N4VV80_HAEPC</name>
<dbReference type="Pfam" id="PF02520">
    <property type="entry name" value="ANIS5_cation-bd"/>
    <property type="match status" value="2"/>
</dbReference>
<feature type="region of interest" description="Disordered" evidence="2">
    <location>
        <begin position="128"/>
        <end position="175"/>
    </location>
</feature>